<dbReference type="Proteomes" id="UP000015100">
    <property type="component" value="Unassembled WGS sequence"/>
</dbReference>
<reference evidence="1 2" key="1">
    <citation type="journal article" date="2013" name="PLoS Genet.">
        <title>Genomic mechanisms accounting for the adaptation to parasitism in nematode-trapping fungi.</title>
        <authorList>
            <person name="Meerupati T."/>
            <person name="Andersson K.M."/>
            <person name="Friman E."/>
            <person name="Kumar D."/>
            <person name="Tunlid A."/>
            <person name="Ahren D."/>
        </authorList>
    </citation>
    <scope>NUCLEOTIDE SEQUENCE [LARGE SCALE GENOMIC DNA]</scope>
    <source>
        <strain evidence="1 2">CBS 200.50</strain>
    </source>
</reference>
<evidence type="ECO:0000313" key="1">
    <source>
        <dbReference type="EMBL" id="EPS45752.1"/>
    </source>
</evidence>
<accession>S8CDH7</accession>
<reference evidence="2" key="2">
    <citation type="submission" date="2013-04" db="EMBL/GenBank/DDBJ databases">
        <title>Genomic mechanisms accounting for the adaptation to parasitism in nematode-trapping fungi.</title>
        <authorList>
            <person name="Ahren D.G."/>
        </authorList>
    </citation>
    <scope>NUCLEOTIDE SEQUENCE [LARGE SCALE GENOMIC DNA]</scope>
    <source>
        <strain evidence="2">CBS 200.50</strain>
    </source>
</reference>
<organism evidence="1 2">
    <name type="scientific">Dactylellina haptotyla (strain CBS 200.50)</name>
    <name type="common">Nematode-trapping fungus</name>
    <name type="synonym">Monacrosporium haptotylum</name>
    <dbReference type="NCBI Taxonomy" id="1284197"/>
    <lineage>
        <taxon>Eukaryota</taxon>
        <taxon>Fungi</taxon>
        <taxon>Dikarya</taxon>
        <taxon>Ascomycota</taxon>
        <taxon>Pezizomycotina</taxon>
        <taxon>Orbiliomycetes</taxon>
        <taxon>Orbiliales</taxon>
        <taxon>Orbiliaceae</taxon>
        <taxon>Dactylellina</taxon>
    </lineage>
</organism>
<sequence length="61" mass="6679">MPSPDEFAASVVPKIIGMQSSGDIWGGYLASVTWFMLKVLPGWLMDYALATQFGLTKVQRA</sequence>
<dbReference type="HOGENOM" id="CLU_2922573_0_0_1"/>
<keyword evidence="2" id="KW-1185">Reference proteome</keyword>
<proteinExistence type="predicted"/>
<evidence type="ECO:0000313" key="2">
    <source>
        <dbReference type="Proteomes" id="UP000015100"/>
    </source>
</evidence>
<comment type="caution">
    <text evidence="1">The sequence shown here is derived from an EMBL/GenBank/DDBJ whole genome shotgun (WGS) entry which is preliminary data.</text>
</comment>
<dbReference type="AlphaFoldDB" id="S8CDH7"/>
<name>S8CDH7_DACHA</name>
<protein>
    <submittedName>
        <fullName evidence="1">Uncharacterized protein</fullName>
    </submittedName>
</protein>
<gene>
    <name evidence="1" type="ORF">H072_291</name>
</gene>
<dbReference type="EMBL" id="AQGS01000003">
    <property type="protein sequence ID" value="EPS45752.1"/>
    <property type="molecule type" value="Genomic_DNA"/>
</dbReference>
<dbReference type="OrthoDB" id="2102561at2759"/>